<dbReference type="EMBL" id="JABWUV010000013">
    <property type="protein sequence ID" value="KAF6310703.1"/>
    <property type="molecule type" value="Genomic_DNA"/>
</dbReference>
<evidence type="ECO:0000313" key="2">
    <source>
        <dbReference type="Proteomes" id="UP000527355"/>
    </source>
</evidence>
<protein>
    <submittedName>
        <fullName evidence="1">Uncharacterized protein</fullName>
    </submittedName>
</protein>
<comment type="caution">
    <text evidence="1">The sequence shown here is derived from an EMBL/GenBank/DDBJ whole genome shotgun (WGS) entry which is preliminary data.</text>
</comment>
<dbReference type="Proteomes" id="UP000527355">
    <property type="component" value="Unassembled WGS sequence"/>
</dbReference>
<organism evidence="1 2">
    <name type="scientific">Myotis myotis</name>
    <name type="common">Greater mouse-eared bat</name>
    <name type="synonym">Vespertilio myotis</name>
    <dbReference type="NCBI Taxonomy" id="51298"/>
    <lineage>
        <taxon>Eukaryota</taxon>
        <taxon>Metazoa</taxon>
        <taxon>Chordata</taxon>
        <taxon>Craniata</taxon>
        <taxon>Vertebrata</taxon>
        <taxon>Euteleostomi</taxon>
        <taxon>Mammalia</taxon>
        <taxon>Eutheria</taxon>
        <taxon>Laurasiatheria</taxon>
        <taxon>Chiroptera</taxon>
        <taxon>Yangochiroptera</taxon>
        <taxon>Vespertilionidae</taxon>
        <taxon>Myotis</taxon>
    </lineage>
</organism>
<accession>A0A7J7UCT4</accession>
<evidence type="ECO:0000313" key="1">
    <source>
        <dbReference type="EMBL" id="KAF6310703.1"/>
    </source>
</evidence>
<sequence>MYQCNRFFVILSDDLGPLATVAKAYGCESSWFLVTRGKCVVHEYLLLTQQIFFHICFLVIFPRDHTTDFAFVIEHLLANVLRTFFSLLRSHAICQYLLGLHISLVDRHCKICILEHIYHKLKVSLKIVLPS</sequence>
<reference evidence="1 2" key="1">
    <citation type="journal article" date="2020" name="Nature">
        <title>Six reference-quality genomes reveal evolution of bat adaptations.</title>
        <authorList>
            <person name="Jebb D."/>
            <person name="Huang Z."/>
            <person name="Pippel M."/>
            <person name="Hughes G.M."/>
            <person name="Lavrichenko K."/>
            <person name="Devanna P."/>
            <person name="Winkler S."/>
            <person name="Jermiin L.S."/>
            <person name="Skirmuntt E.C."/>
            <person name="Katzourakis A."/>
            <person name="Burkitt-Gray L."/>
            <person name="Ray D.A."/>
            <person name="Sullivan K.A.M."/>
            <person name="Roscito J.G."/>
            <person name="Kirilenko B.M."/>
            <person name="Davalos L.M."/>
            <person name="Corthals A.P."/>
            <person name="Power M.L."/>
            <person name="Jones G."/>
            <person name="Ransome R.D."/>
            <person name="Dechmann D.K.N."/>
            <person name="Locatelli A.G."/>
            <person name="Puechmaille S.J."/>
            <person name="Fedrigo O."/>
            <person name="Jarvis E.D."/>
            <person name="Hiller M."/>
            <person name="Vernes S.C."/>
            <person name="Myers E.W."/>
            <person name="Teeling E.C."/>
        </authorList>
    </citation>
    <scope>NUCLEOTIDE SEQUENCE [LARGE SCALE GENOMIC DNA]</scope>
    <source>
        <strain evidence="1">MMyoMyo1</strain>
        <tissue evidence="1">Flight muscle</tissue>
    </source>
</reference>
<proteinExistence type="predicted"/>
<name>A0A7J7UCT4_MYOMY</name>
<gene>
    <name evidence="1" type="ORF">mMyoMyo1_008761</name>
</gene>
<dbReference type="AlphaFoldDB" id="A0A7J7UCT4"/>
<keyword evidence="2" id="KW-1185">Reference proteome</keyword>